<organism evidence="1">
    <name type="scientific">hydrothermal vent metagenome</name>
    <dbReference type="NCBI Taxonomy" id="652676"/>
    <lineage>
        <taxon>unclassified sequences</taxon>
        <taxon>metagenomes</taxon>
        <taxon>ecological metagenomes</taxon>
    </lineage>
</organism>
<name>A0A3B0SC73_9ZZZZ</name>
<dbReference type="GO" id="GO:0047693">
    <property type="term" value="F:ATP diphosphatase activity"/>
    <property type="evidence" value="ECO:0007669"/>
    <property type="project" value="UniProtKB-EC"/>
</dbReference>
<dbReference type="EMBL" id="UOEH01000372">
    <property type="protein sequence ID" value="VAW02768.1"/>
    <property type="molecule type" value="Genomic_DNA"/>
</dbReference>
<proteinExistence type="predicted"/>
<keyword evidence="1" id="KW-0378">Hydrolase</keyword>
<feature type="non-terminal residue" evidence="1">
    <location>
        <position position="42"/>
    </location>
</feature>
<accession>A0A3B0SC73</accession>
<evidence type="ECO:0000313" key="1">
    <source>
        <dbReference type="EMBL" id="VAW02768.1"/>
    </source>
</evidence>
<sequence length="42" mass="4716">MSYSEPPDNRNIEALLAVMAQLRNPQGGCPWDLEQNFKTIAP</sequence>
<dbReference type="AlphaFoldDB" id="A0A3B0SC73"/>
<protein>
    <submittedName>
        <fullName evidence="1">Nucleoside triphosphate pyrophosphohydrolase MazG</fullName>
        <ecNumber evidence="1">3.6.1.8</ecNumber>
    </submittedName>
</protein>
<dbReference type="Gene3D" id="1.10.287.1080">
    <property type="entry name" value="MazG-like"/>
    <property type="match status" value="1"/>
</dbReference>
<gene>
    <name evidence="1" type="ORF">MNBD_ALPHA05-649</name>
</gene>
<dbReference type="EC" id="3.6.1.8" evidence="1"/>
<reference evidence="1" key="1">
    <citation type="submission" date="2018-06" db="EMBL/GenBank/DDBJ databases">
        <authorList>
            <person name="Zhirakovskaya E."/>
        </authorList>
    </citation>
    <scope>NUCLEOTIDE SEQUENCE</scope>
</reference>